<dbReference type="Proteomes" id="UP001155182">
    <property type="component" value="Unassembled WGS sequence"/>
</dbReference>
<gene>
    <name evidence="2" type="ORF">NF867_01975</name>
</gene>
<dbReference type="Gene3D" id="3.40.630.10">
    <property type="entry name" value="Zn peptidases"/>
    <property type="match status" value="2"/>
</dbReference>
<comment type="caution">
    <text evidence="2">The sequence shown here is derived from an EMBL/GenBank/DDBJ whole genome shotgun (WGS) entry which is preliminary data.</text>
</comment>
<reference evidence="2" key="1">
    <citation type="submission" date="2022-06" db="EMBL/GenBank/DDBJ databases">
        <title>Solitalea sp. MAHUQ-68 isolated from rhizospheric soil.</title>
        <authorList>
            <person name="Huq M.A."/>
        </authorList>
    </citation>
    <scope>NUCLEOTIDE SEQUENCE</scope>
    <source>
        <strain evidence="2">MAHUQ-68</strain>
    </source>
</reference>
<organism evidence="2 3">
    <name type="scientific">Solitalea agri</name>
    <dbReference type="NCBI Taxonomy" id="2953739"/>
    <lineage>
        <taxon>Bacteria</taxon>
        <taxon>Pseudomonadati</taxon>
        <taxon>Bacteroidota</taxon>
        <taxon>Sphingobacteriia</taxon>
        <taxon>Sphingobacteriales</taxon>
        <taxon>Sphingobacteriaceae</taxon>
        <taxon>Solitalea</taxon>
    </lineage>
</organism>
<dbReference type="InterPro" id="IPR045175">
    <property type="entry name" value="M28_fam"/>
</dbReference>
<dbReference type="AlphaFoldDB" id="A0A9X2EZ02"/>
<feature type="domain" description="Peptidase M28" evidence="1">
    <location>
        <begin position="205"/>
        <end position="404"/>
    </location>
</feature>
<dbReference type="RefSeq" id="WP_252585865.1">
    <property type="nucleotide sequence ID" value="NZ_JAMWYS010000006.1"/>
</dbReference>
<evidence type="ECO:0000313" key="2">
    <source>
        <dbReference type="EMBL" id="MCO4291632.1"/>
    </source>
</evidence>
<accession>A0A9X2EZ02</accession>
<dbReference type="GO" id="GO:0006508">
    <property type="term" value="P:proteolysis"/>
    <property type="evidence" value="ECO:0007669"/>
    <property type="project" value="InterPro"/>
</dbReference>
<sequence length="428" mass="47939">MKKLLITCSFFVVSFAGFTQTKTDKPFDTKEVERIITKLASDDMRGRATFSPDIDKASSFISEEFKKIGLQKFGNNTSYLQPFKMVQPKFISVKSIWNNQNLDAKQVMVFTSIPKLKANEKSGYQKEYIKANDNFFAVASQLVQSKKNCLVLVDSAHAKKFGKLTYLKHYLFKSDNSVVFVLTNEEPKTFEIEAIHEIKELNLANVAGVLPGKKLKNEYVIFSGHYDHLGIEEPMNGDSIYNGANDDASGITAVISLAKYYKALNNNERSIIFVAFTAEEIGGFGSQYFSNQLNPTKVAAMFNIEMIGTESKWGTNSAYITGYEKTNMGEILQKNLKGSNFTFYPDPYTEQQLFYRSDNATLARQGVPAHTISTSKMDNEANYHKASDEVKTLDMVNMSNIIKSIAVSATSIINGKDTPSRVDTAQLR</sequence>
<dbReference type="EMBL" id="JAMWYS010000006">
    <property type="protein sequence ID" value="MCO4291632.1"/>
    <property type="molecule type" value="Genomic_DNA"/>
</dbReference>
<evidence type="ECO:0000259" key="1">
    <source>
        <dbReference type="Pfam" id="PF04389"/>
    </source>
</evidence>
<dbReference type="PANTHER" id="PTHR12147:SF26">
    <property type="entry name" value="PEPTIDASE M28 DOMAIN-CONTAINING PROTEIN"/>
    <property type="match status" value="1"/>
</dbReference>
<dbReference type="Pfam" id="PF04389">
    <property type="entry name" value="Peptidase_M28"/>
    <property type="match status" value="1"/>
</dbReference>
<evidence type="ECO:0000313" key="3">
    <source>
        <dbReference type="Proteomes" id="UP001155182"/>
    </source>
</evidence>
<dbReference type="PANTHER" id="PTHR12147">
    <property type="entry name" value="METALLOPEPTIDASE M28 FAMILY MEMBER"/>
    <property type="match status" value="1"/>
</dbReference>
<dbReference type="GO" id="GO:0008235">
    <property type="term" value="F:metalloexopeptidase activity"/>
    <property type="evidence" value="ECO:0007669"/>
    <property type="project" value="InterPro"/>
</dbReference>
<proteinExistence type="predicted"/>
<protein>
    <submittedName>
        <fullName evidence="2">M20/M25/M40 family metallo-hydrolase</fullName>
    </submittedName>
</protein>
<dbReference type="InterPro" id="IPR007484">
    <property type="entry name" value="Peptidase_M28"/>
</dbReference>
<dbReference type="SUPFAM" id="SSF53187">
    <property type="entry name" value="Zn-dependent exopeptidases"/>
    <property type="match status" value="1"/>
</dbReference>
<keyword evidence="3" id="KW-1185">Reference proteome</keyword>
<name>A0A9X2EZ02_9SPHI</name>